<evidence type="ECO:0000313" key="2">
    <source>
        <dbReference type="EMBL" id="PWZ18008.1"/>
    </source>
</evidence>
<proteinExistence type="predicted"/>
<evidence type="ECO:0000256" key="1">
    <source>
        <dbReference type="SAM" id="MobiDB-lite"/>
    </source>
</evidence>
<comment type="caution">
    <text evidence="2">The sequence shown here is derived from an EMBL/GenBank/DDBJ whole genome shotgun (WGS) entry which is preliminary data.</text>
</comment>
<dbReference type="AlphaFoldDB" id="A0A3L6EBM8"/>
<dbReference type="Proteomes" id="UP000251960">
    <property type="component" value="Chromosome 6"/>
</dbReference>
<protein>
    <submittedName>
        <fullName evidence="2">Uncharacterized protein</fullName>
    </submittedName>
</protein>
<feature type="region of interest" description="Disordered" evidence="1">
    <location>
        <begin position="1"/>
        <end position="37"/>
    </location>
</feature>
<name>A0A3L6EBM8_MAIZE</name>
<evidence type="ECO:0000313" key="3">
    <source>
        <dbReference type="Proteomes" id="UP000251960"/>
    </source>
</evidence>
<feature type="compositionally biased region" description="Low complexity" evidence="1">
    <location>
        <begin position="1"/>
        <end position="15"/>
    </location>
</feature>
<reference evidence="2 3" key="1">
    <citation type="journal article" date="2018" name="Nat. Genet.">
        <title>Extensive intraspecific gene order and gene structural variations between Mo17 and other maize genomes.</title>
        <authorList>
            <person name="Sun S."/>
            <person name="Zhou Y."/>
            <person name="Chen J."/>
            <person name="Shi J."/>
            <person name="Zhao H."/>
            <person name="Zhao H."/>
            <person name="Song W."/>
            <person name="Zhang M."/>
            <person name="Cui Y."/>
            <person name="Dong X."/>
            <person name="Liu H."/>
            <person name="Ma X."/>
            <person name="Jiao Y."/>
            <person name="Wang B."/>
            <person name="Wei X."/>
            <person name="Stein J.C."/>
            <person name="Glaubitz J.C."/>
            <person name="Lu F."/>
            <person name="Yu G."/>
            <person name="Liang C."/>
            <person name="Fengler K."/>
            <person name="Li B."/>
            <person name="Rafalski A."/>
            <person name="Schnable P.S."/>
            <person name="Ware D.H."/>
            <person name="Buckler E.S."/>
            <person name="Lai J."/>
        </authorList>
    </citation>
    <scope>NUCLEOTIDE SEQUENCE [LARGE SCALE GENOMIC DNA]</scope>
    <source>
        <strain evidence="3">cv. Missouri 17</strain>
        <tissue evidence="2">Seedling</tissue>
    </source>
</reference>
<accession>A0A3L6EBM8</accession>
<dbReference type="EMBL" id="NCVQ01000007">
    <property type="protein sequence ID" value="PWZ18008.1"/>
    <property type="molecule type" value="Genomic_DNA"/>
</dbReference>
<organism evidence="2 3">
    <name type="scientific">Zea mays</name>
    <name type="common">Maize</name>
    <dbReference type="NCBI Taxonomy" id="4577"/>
    <lineage>
        <taxon>Eukaryota</taxon>
        <taxon>Viridiplantae</taxon>
        <taxon>Streptophyta</taxon>
        <taxon>Embryophyta</taxon>
        <taxon>Tracheophyta</taxon>
        <taxon>Spermatophyta</taxon>
        <taxon>Magnoliopsida</taxon>
        <taxon>Liliopsida</taxon>
        <taxon>Poales</taxon>
        <taxon>Poaceae</taxon>
        <taxon>PACMAD clade</taxon>
        <taxon>Panicoideae</taxon>
        <taxon>Andropogonodae</taxon>
        <taxon>Andropogoneae</taxon>
        <taxon>Tripsacinae</taxon>
        <taxon>Zea</taxon>
    </lineage>
</organism>
<feature type="compositionally biased region" description="Basic residues" evidence="1">
    <location>
        <begin position="25"/>
        <end position="37"/>
    </location>
</feature>
<gene>
    <name evidence="2" type="ORF">Zm00014a_044179</name>
</gene>
<sequence>MTSVTTTRTTKSFSTKQVREARLQTHWKPHIKVHARG</sequence>